<dbReference type="EMBL" id="JANVFS010000076">
    <property type="protein sequence ID" value="KAJ4463297.1"/>
    <property type="molecule type" value="Genomic_DNA"/>
</dbReference>
<feature type="compositionally biased region" description="Basic and acidic residues" evidence="1">
    <location>
        <begin position="385"/>
        <end position="397"/>
    </location>
</feature>
<feature type="compositionally biased region" description="Polar residues" evidence="1">
    <location>
        <begin position="283"/>
        <end position="293"/>
    </location>
</feature>
<accession>A0A9W9DD43</accession>
<protein>
    <submittedName>
        <fullName evidence="2">Uncharacterized protein</fullName>
    </submittedName>
</protein>
<feature type="region of interest" description="Disordered" evidence="1">
    <location>
        <begin position="283"/>
        <end position="304"/>
    </location>
</feature>
<reference evidence="2" key="1">
    <citation type="submission" date="2022-08" db="EMBL/GenBank/DDBJ databases">
        <authorList>
            <consortium name="DOE Joint Genome Institute"/>
            <person name="Min B."/>
            <person name="Riley R."/>
            <person name="Sierra-Patev S."/>
            <person name="Naranjo-Ortiz M."/>
            <person name="Looney B."/>
            <person name="Konkel Z."/>
            <person name="Slot J.C."/>
            <person name="Sakamoto Y."/>
            <person name="Steenwyk J.L."/>
            <person name="Rokas A."/>
            <person name="Carro J."/>
            <person name="Camarero S."/>
            <person name="Ferreira P."/>
            <person name="Molpeceres G."/>
            <person name="Ruiz-Duenas F.J."/>
            <person name="Serrano A."/>
            <person name="Henrissat B."/>
            <person name="Drula E."/>
            <person name="Hughes K.W."/>
            <person name="Mata J.L."/>
            <person name="Ishikawa N.K."/>
            <person name="Vargas-Isla R."/>
            <person name="Ushijima S."/>
            <person name="Smith C.A."/>
            <person name="Ahrendt S."/>
            <person name="Andreopoulos W."/>
            <person name="He G."/>
            <person name="Labutti K."/>
            <person name="Lipzen A."/>
            <person name="Ng V."/>
            <person name="Sandor L."/>
            <person name="Barry K."/>
            <person name="Martinez A.T."/>
            <person name="Xiao Y."/>
            <person name="Gibbons J.G."/>
            <person name="Terashima K."/>
            <person name="Hibbett D.S."/>
            <person name="Grigoriev I.V."/>
        </authorList>
    </citation>
    <scope>NUCLEOTIDE SEQUENCE</scope>
    <source>
        <strain evidence="2">Sp2 HRB7682 ss15</strain>
    </source>
</reference>
<evidence type="ECO:0000313" key="2">
    <source>
        <dbReference type="EMBL" id="KAJ4463297.1"/>
    </source>
</evidence>
<comment type="caution">
    <text evidence="2">The sequence shown here is derived from an EMBL/GenBank/DDBJ whole genome shotgun (WGS) entry which is preliminary data.</text>
</comment>
<feature type="region of interest" description="Disordered" evidence="1">
    <location>
        <begin position="376"/>
        <end position="397"/>
    </location>
</feature>
<organism evidence="2 3">
    <name type="scientific">Lentinula lateritia</name>
    <dbReference type="NCBI Taxonomy" id="40482"/>
    <lineage>
        <taxon>Eukaryota</taxon>
        <taxon>Fungi</taxon>
        <taxon>Dikarya</taxon>
        <taxon>Basidiomycota</taxon>
        <taxon>Agaricomycotina</taxon>
        <taxon>Agaricomycetes</taxon>
        <taxon>Agaricomycetidae</taxon>
        <taxon>Agaricales</taxon>
        <taxon>Marasmiineae</taxon>
        <taxon>Omphalotaceae</taxon>
        <taxon>Lentinula</taxon>
    </lineage>
</organism>
<dbReference type="Proteomes" id="UP001150238">
    <property type="component" value="Unassembled WGS sequence"/>
</dbReference>
<dbReference type="AlphaFoldDB" id="A0A9W9DD43"/>
<sequence length="397" mass="44632">MYPHYEYSNGPPPPNVTQYLLGIGPLPPPTPQQQAVAQMNHVLDSGAFDGTQSHPPQQRHSNIQRLGGKLWLIISVGDDPGSMIKVDIPQKQLAGSSKSGPKSKCVYVTVKINAATIEPQDFLARVHANMELESEEDIELGWRVSDAAVNKGFRRLKTDADVHEAFDEILNRNKSSRCVTPLSMVIENITPNVEKEVSEKPLKTTDTSYGDELTKLKEKLRCMQHSGHNRWCFVRRDEDHAGQHVNLGIEEITLWARKWARFIKRNQGPSGQLIHIHLDSSLQDTAKSSSNTPTKRKRNEDESDDDDIVVGIRDVLDDLHAKKPDLEYHQYESALCRKGIAYADADSNFPDVFFVEEIRMAEGAVKGFKQAAKRAAKGKMGQKQPRFDYEKENADIV</sequence>
<proteinExistence type="predicted"/>
<evidence type="ECO:0000256" key="1">
    <source>
        <dbReference type="SAM" id="MobiDB-lite"/>
    </source>
</evidence>
<gene>
    <name evidence="2" type="ORF">C8J55DRAFT_494457</name>
</gene>
<reference evidence="2" key="2">
    <citation type="journal article" date="2023" name="Proc. Natl. Acad. Sci. U.S.A.">
        <title>A global phylogenomic analysis of the shiitake genus Lentinula.</title>
        <authorList>
            <person name="Sierra-Patev S."/>
            <person name="Min B."/>
            <person name="Naranjo-Ortiz M."/>
            <person name="Looney B."/>
            <person name="Konkel Z."/>
            <person name="Slot J.C."/>
            <person name="Sakamoto Y."/>
            <person name="Steenwyk J.L."/>
            <person name="Rokas A."/>
            <person name="Carro J."/>
            <person name="Camarero S."/>
            <person name="Ferreira P."/>
            <person name="Molpeceres G."/>
            <person name="Ruiz-Duenas F.J."/>
            <person name="Serrano A."/>
            <person name="Henrissat B."/>
            <person name="Drula E."/>
            <person name="Hughes K.W."/>
            <person name="Mata J.L."/>
            <person name="Ishikawa N.K."/>
            <person name="Vargas-Isla R."/>
            <person name="Ushijima S."/>
            <person name="Smith C.A."/>
            <person name="Donoghue J."/>
            <person name="Ahrendt S."/>
            <person name="Andreopoulos W."/>
            <person name="He G."/>
            <person name="LaButti K."/>
            <person name="Lipzen A."/>
            <person name="Ng V."/>
            <person name="Riley R."/>
            <person name="Sandor L."/>
            <person name="Barry K."/>
            <person name="Martinez A.T."/>
            <person name="Xiao Y."/>
            <person name="Gibbons J.G."/>
            <person name="Terashima K."/>
            <person name="Grigoriev I.V."/>
            <person name="Hibbett D."/>
        </authorList>
    </citation>
    <scope>NUCLEOTIDE SEQUENCE</scope>
    <source>
        <strain evidence="2">Sp2 HRB7682 ss15</strain>
    </source>
</reference>
<evidence type="ECO:0000313" key="3">
    <source>
        <dbReference type="Proteomes" id="UP001150238"/>
    </source>
</evidence>
<name>A0A9W9DD43_9AGAR</name>